<protein>
    <submittedName>
        <fullName evidence="1">Uncharacterized protein</fullName>
    </submittedName>
</protein>
<evidence type="ECO:0000313" key="2">
    <source>
        <dbReference type="Proteomes" id="UP000190367"/>
    </source>
</evidence>
<dbReference type="EMBL" id="FUWZ01000006">
    <property type="protein sequence ID" value="SKA43068.1"/>
    <property type="molecule type" value="Genomic_DNA"/>
</dbReference>
<evidence type="ECO:0000313" key="1">
    <source>
        <dbReference type="EMBL" id="SKA43068.1"/>
    </source>
</evidence>
<dbReference type="STRING" id="634771.SAMN04488128_10696"/>
<name>A0A1T4TRY0_9BACT</name>
<dbReference type="Proteomes" id="UP000190367">
    <property type="component" value="Unassembled WGS sequence"/>
</dbReference>
<gene>
    <name evidence="1" type="ORF">SAMN04488128_10696</name>
</gene>
<sequence length="38" mass="4655">MIFAILQQFINRLYTNNTFDNALTISERNVKDKKFRKY</sequence>
<organism evidence="1 2">
    <name type="scientific">Chitinophaga eiseniae</name>
    <dbReference type="NCBI Taxonomy" id="634771"/>
    <lineage>
        <taxon>Bacteria</taxon>
        <taxon>Pseudomonadati</taxon>
        <taxon>Bacteroidota</taxon>
        <taxon>Chitinophagia</taxon>
        <taxon>Chitinophagales</taxon>
        <taxon>Chitinophagaceae</taxon>
        <taxon>Chitinophaga</taxon>
    </lineage>
</organism>
<keyword evidence="2" id="KW-1185">Reference proteome</keyword>
<reference evidence="2" key="1">
    <citation type="submission" date="2017-02" db="EMBL/GenBank/DDBJ databases">
        <authorList>
            <person name="Varghese N."/>
            <person name="Submissions S."/>
        </authorList>
    </citation>
    <scope>NUCLEOTIDE SEQUENCE [LARGE SCALE GENOMIC DNA]</scope>
    <source>
        <strain evidence="2">DSM 22224</strain>
    </source>
</reference>
<accession>A0A1T4TRY0</accession>
<proteinExistence type="predicted"/>
<dbReference type="AlphaFoldDB" id="A0A1T4TRY0"/>